<keyword evidence="1" id="KW-0812">Transmembrane</keyword>
<protein>
    <submittedName>
        <fullName evidence="3">Uncharacterized protein</fullName>
    </submittedName>
</protein>
<keyword evidence="1" id="KW-0472">Membrane</keyword>
<proteinExistence type="predicted"/>
<evidence type="ECO:0000313" key="2">
    <source>
        <dbReference type="Proteomes" id="UP000887565"/>
    </source>
</evidence>
<keyword evidence="2" id="KW-1185">Reference proteome</keyword>
<evidence type="ECO:0000313" key="3">
    <source>
        <dbReference type="WBParaSite" id="nRc.2.0.1.t16038-RA"/>
    </source>
</evidence>
<dbReference type="WBParaSite" id="nRc.2.0.1.t16038-RA">
    <property type="protein sequence ID" value="nRc.2.0.1.t16038-RA"/>
    <property type="gene ID" value="nRc.2.0.1.g16038"/>
</dbReference>
<sequence length="231" mass="26200">MKELNTRKMFALLNKNVSVSKASNGVNGPVTYRLATLNRIIYLVAYFPRDKIMFNFSKIGYVIIVVWFLSVNAQANDRPFKLRHLDKMVVKRILQILRKKLDTVENGALVAEPLKKFKPKIGVSKEMREKVALLKRFDQAINNGVLATPVKDVAFSKPEKRQTSLSASKIAHQLDHSTTTTVVRMAKSFLDKPPLLLAPFSTVSTSLFKICNRRLTIILSECRILSDRLLV</sequence>
<name>A0A915IPC1_ROMCU</name>
<dbReference type="Proteomes" id="UP000887565">
    <property type="component" value="Unplaced"/>
</dbReference>
<dbReference type="AlphaFoldDB" id="A0A915IPC1"/>
<feature type="transmembrane region" description="Helical" evidence="1">
    <location>
        <begin position="52"/>
        <end position="73"/>
    </location>
</feature>
<organism evidence="2 3">
    <name type="scientific">Romanomermis culicivorax</name>
    <name type="common">Nematode worm</name>
    <dbReference type="NCBI Taxonomy" id="13658"/>
    <lineage>
        <taxon>Eukaryota</taxon>
        <taxon>Metazoa</taxon>
        <taxon>Ecdysozoa</taxon>
        <taxon>Nematoda</taxon>
        <taxon>Enoplea</taxon>
        <taxon>Dorylaimia</taxon>
        <taxon>Mermithida</taxon>
        <taxon>Mermithoidea</taxon>
        <taxon>Mermithidae</taxon>
        <taxon>Romanomermis</taxon>
    </lineage>
</organism>
<accession>A0A915IPC1</accession>
<reference evidence="3" key="1">
    <citation type="submission" date="2022-11" db="UniProtKB">
        <authorList>
            <consortium name="WormBaseParasite"/>
        </authorList>
    </citation>
    <scope>IDENTIFICATION</scope>
</reference>
<evidence type="ECO:0000256" key="1">
    <source>
        <dbReference type="SAM" id="Phobius"/>
    </source>
</evidence>
<keyword evidence="1" id="KW-1133">Transmembrane helix</keyword>